<organism evidence="1 2">
    <name type="scientific">Caldisalinibacter kiritimatiensis</name>
    <dbReference type="NCBI Taxonomy" id="1304284"/>
    <lineage>
        <taxon>Bacteria</taxon>
        <taxon>Bacillati</taxon>
        <taxon>Bacillota</taxon>
        <taxon>Tissierellia</taxon>
        <taxon>Tissierellales</taxon>
        <taxon>Thermohalobacteraceae</taxon>
        <taxon>Caldisalinibacter</taxon>
    </lineage>
</organism>
<dbReference type="Proteomes" id="UP000013378">
    <property type="component" value="Unassembled WGS sequence"/>
</dbReference>
<dbReference type="EMBL" id="ARZA01000058">
    <property type="protein sequence ID" value="EOD01441.1"/>
    <property type="molecule type" value="Genomic_DNA"/>
</dbReference>
<dbReference type="Pfam" id="PF13730">
    <property type="entry name" value="HTH_36"/>
    <property type="match status" value="1"/>
</dbReference>
<proteinExistence type="predicted"/>
<dbReference type="SUPFAM" id="SSF46785">
    <property type="entry name" value="Winged helix' DNA-binding domain"/>
    <property type="match status" value="1"/>
</dbReference>
<accession>R1CS06</accession>
<reference evidence="1 2" key="1">
    <citation type="journal article" date="2015" name="Geomicrobiol. J.">
        <title>Caldisalinibacter kiritimatiensis gen. nov., sp. nov., a moderately thermohalophilic thiosulfate-reducing bacterium from a hypersaline microbial mat.</title>
        <authorList>
            <person name="Ben Hania W."/>
            <person name="Joseph M."/>
            <person name="Fiebig A."/>
            <person name="Bunk B."/>
            <person name="Klenk H.-P."/>
            <person name="Fardeau M.-L."/>
            <person name="Spring S."/>
        </authorList>
    </citation>
    <scope>NUCLEOTIDE SEQUENCE [LARGE SCALE GENOMIC DNA]</scope>
    <source>
        <strain evidence="1 2">L21-TH-D2</strain>
    </source>
</reference>
<protein>
    <submittedName>
        <fullName evidence="1">Uncharacterized protein</fullName>
    </submittedName>
</protein>
<dbReference type="InterPro" id="IPR036388">
    <property type="entry name" value="WH-like_DNA-bd_sf"/>
</dbReference>
<dbReference type="RefSeq" id="WP_006308202.1">
    <property type="nucleotide sequence ID" value="NZ_ARZA01000058.1"/>
</dbReference>
<sequence length="85" mass="9899">MDILNLYQYKDLKHTTFKILAILYALAKIKPVKINTVRIDYDELMEESGIKSRATIAAAIKELEEKGIISKYRTNYIPSEYMILK</sequence>
<evidence type="ECO:0000313" key="1">
    <source>
        <dbReference type="EMBL" id="EOD01441.1"/>
    </source>
</evidence>
<dbReference type="Gene3D" id="1.10.10.10">
    <property type="entry name" value="Winged helix-like DNA-binding domain superfamily/Winged helix DNA-binding domain"/>
    <property type="match status" value="1"/>
</dbReference>
<dbReference type="STRING" id="1304284.L21TH_0488"/>
<dbReference type="AlphaFoldDB" id="R1CS06"/>
<comment type="caution">
    <text evidence="1">The sequence shown here is derived from an EMBL/GenBank/DDBJ whole genome shotgun (WGS) entry which is preliminary data.</text>
</comment>
<keyword evidence="2" id="KW-1185">Reference proteome</keyword>
<name>R1CS06_9FIRM</name>
<dbReference type="InterPro" id="IPR036390">
    <property type="entry name" value="WH_DNA-bd_sf"/>
</dbReference>
<gene>
    <name evidence="1" type="ORF">L21TH_0488</name>
</gene>
<evidence type="ECO:0000313" key="2">
    <source>
        <dbReference type="Proteomes" id="UP000013378"/>
    </source>
</evidence>